<protein>
    <submittedName>
        <fullName evidence="3">Right-handed parallel beta-helix repeat-containing protein</fullName>
    </submittedName>
</protein>
<dbReference type="Proteomes" id="UP001589747">
    <property type="component" value="Unassembled WGS sequence"/>
</dbReference>
<gene>
    <name evidence="3" type="ORF">ACFFSY_29410</name>
</gene>
<dbReference type="InterPro" id="IPR011050">
    <property type="entry name" value="Pectin_lyase_fold/virulence"/>
</dbReference>
<evidence type="ECO:0000313" key="4">
    <source>
        <dbReference type="Proteomes" id="UP001589747"/>
    </source>
</evidence>
<feature type="domain" description="Right handed beta helix" evidence="2">
    <location>
        <begin position="189"/>
        <end position="327"/>
    </location>
</feature>
<keyword evidence="1" id="KW-1133">Transmembrane helix</keyword>
<reference evidence="3 4" key="1">
    <citation type="submission" date="2024-09" db="EMBL/GenBank/DDBJ databases">
        <authorList>
            <person name="Sun Q."/>
            <person name="Mori K."/>
        </authorList>
    </citation>
    <scope>NUCLEOTIDE SEQUENCE [LARGE SCALE GENOMIC DNA]</scope>
    <source>
        <strain evidence="3 4">TISTR 2452</strain>
    </source>
</reference>
<accession>A0ABV5KY10</accession>
<keyword evidence="4" id="KW-1185">Reference proteome</keyword>
<dbReference type="SMART" id="SM00710">
    <property type="entry name" value="PbH1"/>
    <property type="match status" value="9"/>
</dbReference>
<sequence length="655" mass="70896">MEKESNIISRREALGVIGTVGAGIAGAVLWPAKVFGEVETIPPTVESVAQTTSTFDEIRKGYYYISAPSSTETDSTSRIQGVIDDAILNGGGTIFFQPGVYKLSININNFYKSDYDVSQNDGRLSYAAIRIKTDKPLSLVMYGATFSIIIGKRTENSAYGAFLLDGAKNVHLVGGSIISNRTPTKDDGHHMSHPGVILFGTENCSVTGMTLKFMSQGISSFRSKTSHISSCIIEDCRASGVILFVCENNKVELCTINNCADGQLSLFGGGSNNLVTNCRVTYTGTSSAQGITVEKERNSQVSNSTVLGHYYGIDIKNGASNCVIGPNNRCYNNNINIAIRPGDDNGNGTKPSNNISIINNNATEPTGQASSACILVSAGTGHIISGNIVGRDKYLYESTATNKDKDITIEAAINIYGKEAVTKDITVINNIFQMEIDTEQIDVPKRITKGKSLNANEFVSNLVIEGNRFLGSFNTTTTGTPTSGIYLKCSQFKIINNSFEGYVQKDNEYLAIVYKNESLVEHYPSPATLKNKAIITNNTFNTPANSCISLSKAYNVSIEGNQFYGGGQNRHIIYLNTCKVIRVKNNEVYHALGTVTWSVRFVSIADSGDITKRFVYISDNLVVSESTSTDTGKNIINDVTEPGDSINTIIRLNQT</sequence>
<comment type="caution">
    <text evidence="3">The sequence shown here is derived from an EMBL/GenBank/DDBJ whole genome shotgun (WGS) entry which is preliminary data.</text>
</comment>
<dbReference type="Gene3D" id="2.160.20.10">
    <property type="entry name" value="Single-stranded right-handed beta-helix, Pectin lyase-like"/>
    <property type="match status" value="2"/>
</dbReference>
<feature type="transmembrane region" description="Helical" evidence="1">
    <location>
        <begin position="12"/>
        <end position="32"/>
    </location>
</feature>
<evidence type="ECO:0000313" key="3">
    <source>
        <dbReference type="EMBL" id="MFB9330081.1"/>
    </source>
</evidence>
<dbReference type="SUPFAM" id="SSF51126">
    <property type="entry name" value="Pectin lyase-like"/>
    <property type="match status" value="2"/>
</dbReference>
<dbReference type="Pfam" id="PF13229">
    <property type="entry name" value="Beta_helix"/>
    <property type="match status" value="1"/>
</dbReference>
<keyword evidence="1" id="KW-0472">Membrane</keyword>
<dbReference type="InterPro" id="IPR039448">
    <property type="entry name" value="Beta_helix"/>
</dbReference>
<evidence type="ECO:0000256" key="1">
    <source>
        <dbReference type="SAM" id="Phobius"/>
    </source>
</evidence>
<dbReference type="RefSeq" id="WP_377500934.1">
    <property type="nucleotide sequence ID" value="NZ_JBHMDO010000047.1"/>
</dbReference>
<proteinExistence type="predicted"/>
<dbReference type="InterPro" id="IPR006626">
    <property type="entry name" value="PbH1"/>
</dbReference>
<evidence type="ECO:0000259" key="2">
    <source>
        <dbReference type="Pfam" id="PF13229"/>
    </source>
</evidence>
<name>A0ABV5KY10_9BACL</name>
<organism evidence="3 4">
    <name type="scientific">Paenibacillus aurantiacus</name>
    <dbReference type="NCBI Taxonomy" id="1936118"/>
    <lineage>
        <taxon>Bacteria</taxon>
        <taxon>Bacillati</taxon>
        <taxon>Bacillota</taxon>
        <taxon>Bacilli</taxon>
        <taxon>Bacillales</taxon>
        <taxon>Paenibacillaceae</taxon>
        <taxon>Paenibacillus</taxon>
    </lineage>
</organism>
<dbReference type="InterPro" id="IPR012334">
    <property type="entry name" value="Pectin_lyas_fold"/>
</dbReference>
<dbReference type="EMBL" id="JBHMDO010000047">
    <property type="protein sequence ID" value="MFB9330081.1"/>
    <property type="molecule type" value="Genomic_DNA"/>
</dbReference>
<keyword evidence="1" id="KW-0812">Transmembrane</keyword>